<dbReference type="OrthoDB" id="378644at2"/>
<evidence type="ECO:0000313" key="2">
    <source>
        <dbReference type="EMBL" id="RKR77182.1"/>
    </source>
</evidence>
<sequence>MVELWVRLSLNTYLMKRLGGNMGWTVPIQRASYRGVRFDVLSITDSLDKSLVEHSYPFVDGVDLEDMGLNARTVQMQAVFFGEGYNTDLNKLVSVLQKQGADVLVHPVFGRMPNMICSSASLRHEADYVDYVALDLNFIEATPAKPIFLFQSQIGQIDELISKLEDTVDLGMNFWANSVSSMSVLYNWKSRLLNSWGAIHETFSSIRELFDLDKNKYKLSSAISMLSYQEKSANAILNIKEMIDVGVANVADRYSLTSTSKIRNVNEATSAVKKIPLDLVKNETYGKSKLIKLNEGDVIYFSAIVDFFITIKLIQFSTLLIEDKGDILTAFEIEKLNHDVRLNALDLINKVRHIQHEDQKKSESAKTTAIYQATEKLTEELKSIVHKFKLLAITTINKKPPLIVRKSEVSGTIHQVAHHFYQDYRRADELLLLNPQIAMPNFIKAEDLLNAYTK</sequence>
<organism evidence="2 3">
    <name type="scientific">Otariodibacter oris</name>
    <dbReference type="NCBI Taxonomy" id="1032623"/>
    <lineage>
        <taxon>Bacteria</taxon>
        <taxon>Pseudomonadati</taxon>
        <taxon>Pseudomonadota</taxon>
        <taxon>Gammaproteobacteria</taxon>
        <taxon>Pasteurellales</taxon>
        <taxon>Pasteurellaceae</taxon>
        <taxon>Otariodibacter</taxon>
    </lineage>
</organism>
<feature type="domain" description="DNA circulation N-terminal" evidence="1">
    <location>
        <begin position="29"/>
        <end position="113"/>
    </location>
</feature>
<dbReference type="Pfam" id="PF07157">
    <property type="entry name" value="DNA_circ_N"/>
    <property type="match status" value="1"/>
</dbReference>
<dbReference type="AlphaFoldDB" id="A0A420XIP3"/>
<dbReference type="InterPro" id="IPR009826">
    <property type="entry name" value="DNA_circ_N"/>
</dbReference>
<name>A0A420XIP3_9PAST</name>
<gene>
    <name evidence="2" type="ORF">DES31_0507</name>
</gene>
<dbReference type="EMBL" id="RBJC01000004">
    <property type="protein sequence ID" value="RKR77182.1"/>
    <property type="molecule type" value="Genomic_DNA"/>
</dbReference>
<proteinExistence type="predicted"/>
<protein>
    <submittedName>
        <fullName evidence="2">Prophage DNA circulation protein</fullName>
    </submittedName>
</protein>
<reference evidence="2 3" key="1">
    <citation type="submission" date="2018-10" db="EMBL/GenBank/DDBJ databases">
        <title>Genomic Encyclopedia of Type Strains, Phase IV (KMG-IV): sequencing the most valuable type-strain genomes for metagenomic binning, comparative biology and taxonomic classification.</title>
        <authorList>
            <person name="Goeker M."/>
        </authorList>
    </citation>
    <scope>NUCLEOTIDE SEQUENCE [LARGE SCALE GENOMIC DNA]</scope>
    <source>
        <strain evidence="2 3">DSM 23800</strain>
    </source>
</reference>
<comment type="caution">
    <text evidence="2">The sequence shown here is derived from an EMBL/GenBank/DDBJ whole genome shotgun (WGS) entry which is preliminary data.</text>
</comment>
<keyword evidence="3" id="KW-1185">Reference proteome</keyword>
<evidence type="ECO:0000259" key="1">
    <source>
        <dbReference type="Pfam" id="PF07157"/>
    </source>
</evidence>
<evidence type="ECO:0000313" key="3">
    <source>
        <dbReference type="Proteomes" id="UP000280099"/>
    </source>
</evidence>
<dbReference type="Proteomes" id="UP000280099">
    <property type="component" value="Unassembled WGS sequence"/>
</dbReference>
<accession>A0A420XIP3</accession>